<dbReference type="InterPro" id="IPR001611">
    <property type="entry name" value="Leu-rich_rpt"/>
</dbReference>
<keyword evidence="9" id="KW-0540">Nuclease</keyword>
<evidence type="ECO:0000313" key="25">
    <source>
        <dbReference type="EMBL" id="KZW00190.1"/>
    </source>
</evidence>
<dbReference type="Gene3D" id="3.60.10.10">
    <property type="entry name" value="Endonuclease/exonuclease/phosphatase"/>
    <property type="match status" value="1"/>
</dbReference>
<dbReference type="GO" id="GO:0046872">
    <property type="term" value="F:metal ion binding"/>
    <property type="evidence" value="ECO:0007669"/>
    <property type="project" value="UniProtKB-KW"/>
</dbReference>
<comment type="similarity">
    <text evidence="5">Belongs to the CCR4/nocturin family.</text>
</comment>
<feature type="region of interest" description="Disordered" evidence="23">
    <location>
        <begin position="68"/>
        <end position="104"/>
    </location>
</feature>
<dbReference type="InterPro" id="IPR032675">
    <property type="entry name" value="LRR_dom_sf"/>
</dbReference>
<dbReference type="Gene3D" id="3.80.10.10">
    <property type="entry name" value="Ribonuclease Inhibitor"/>
    <property type="match status" value="1"/>
</dbReference>
<evidence type="ECO:0000256" key="17">
    <source>
        <dbReference type="ARBA" id="ARBA00023163"/>
    </source>
</evidence>
<evidence type="ECO:0000256" key="14">
    <source>
        <dbReference type="ARBA" id="ARBA00022842"/>
    </source>
</evidence>
<dbReference type="Pfam" id="PF03372">
    <property type="entry name" value="Exo_endo_phos"/>
    <property type="match status" value="1"/>
</dbReference>
<evidence type="ECO:0000256" key="4">
    <source>
        <dbReference type="ARBA" id="ARBA00004496"/>
    </source>
</evidence>
<evidence type="ECO:0000256" key="22">
    <source>
        <dbReference type="ARBA" id="ARBA00033317"/>
    </source>
</evidence>
<keyword evidence="10" id="KW-0479">Metal-binding</keyword>
<feature type="domain" description="Endonuclease/exonuclease/phosphatase" evidence="24">
    <location>
        <begin position="289"/>
        <end position="605"/>
    </location>
</feature>
<dbReference type="FunCoup" id="A0A166BDU5">
    <property type="interactions" value="524"/>
</dbReference>
<name>A0A166BDU5_EXIGL</name>
<keyword evidence="11" id="KW-0677">Repeat</keyword>
<evidence type="ECO:0000256" key="5">
    <source>
        <dbReference type="ARBA" id="ARBA00010774"/>
    </source>
</evidence>
<sequence>MRAPTPGTNGVVISPHLQQQLLKAELCRAAASPHHRARQAALATRNQTKSAITITDPNRPPVKLVSLENGDGASDTTDGDVVPGAAVQPNSTAGATAGGHHPSATVAPVTTAPRLTVPAKVVSSWTTLDMGGVNLSTIAPTLFKYTFLTTLYLNHNQLTSIPPEISRLRSLTLLDLTRNKLMSVPPELGMLTSLKELFLFDNMISTLPWEFGTLHQLEMLGMEGNATFDQNMKNILQKDGTPALITYLRDQGPVPAPPPERQWRYLISDAERKLLETDPAAETFSVLCYNILCQWYAPSTMYGYTPAWALAWDYRKELILTEMMNYDNDFLCLQEVEGTQFEKYFKHHLSGHDYDGVYWSKPRARSQSEVERGKVDGCATFYKRTKWHLLDKQLLDFQAMAMQRPDFDKTQNMFTRVFAKDDIGTVCGFENVETGSRLVVANVHIQWNHEFKDVKLVQVALLVDEAEKMASRLAKLPPAHPDAPVYSDSSKVPTIICGDFNSVHDSGVYEYLANGQVAADHDDFLGHNYGTYTSAGPRHRFALKNAYAGVQELTMTNYTPGFVGVLDYVWYSSQTVTATAVLGEVDPNYLSKVVGFPNAHFPSDHICLSAEFRIRPQKDTARAAQPSFPPMNGTNGQRNMA</sequence>
<evidence type="ECO:0000259" key="24">
    <source>
        <dbReference type="Pfam" id="PF03372"/>
    </source>
</evidence>
<dbReference type="GO" id="GO:0003723">
    <property type="term" value="F:RNA binding"/>
    <property type="evidence" value="ECO:0007669"/>
    <property type="project" value="UniProtKB-KW"/>
</dbReference>
<feature type="region of interest" description="Disordered" evidence="23">
    <location>
        <begin position="619"/>
        <end position="641"/>
    </location>
</feature>
<dbReference type="STRING" id="1314781.A0A166BDU5"/>
<keyword evidence="17" id="KW-0804">Transcription</keyword>
<dbReference type="Proteomes" id="UP000077266">
    <property type="component" value="Unassembled WGS sequence"/>
</dbReference>
<keyword evidence="12" id="KW-0378">Hydrolase</keyword>
<dbReference type="SUPFAM" id="SSF56219">
    <property type="entry name" value="DNase I-like"/>
    <property type="match status" value="1"/>
</dbReference>
<keyword evidence="15" id="KW-0694">RNA-binding</keyword>
<dbReference type="EMBL" id="KV425902">
    <property type="protein sequence ID" value="KZW00190.1"/>
    <property type="molecule type" value="Genomic_DNA"/>
</dbReference>
<evidence type="ECO:0000256" key="8">
    <source>
        <dbReference type="ARBA" id="ARBA00022614"/>
    </source>
</evidence>
<dbReference type="Pfam" id="PF00560">
    <property type="entry name" value="LRR_1"/>
    <property type="match status" value="1"/>
</dbReference>
<dbReference type="InParanoid" id="A0A166BDU5"/>
<keyword evidence="16" id="KW-0805">Transcription regulation</keyword>
<keyword evidence="8" id="KW-0433">Leucine-rich repeat</keyword>
<evidence type="ECO:0000256" key="1">
    <source>
        <dbReference type="ARBA" id="ARBA00001663"/>
    </source>
</evidence>
<dbReference type="Pfam" id="PF13855">
    <property type="entry name" value="LRR_8"/>
    <property type="match status" value="1"/>
</dbReference>
<dbReference type="PANTHER" id="PTHR12121:SF100">
    <property type="entry name" value="POLY(A)-SPECIFIC RIBONUCLEASE"/>
    <property type="match status" value="1"/>
</dbReference>
<evidence type="ECO:0000256" key="10">
    <source>
        <dbReference type="ARBA" id="ARBA00022723"/>
    </source>
</evidence>
<reference evidence="25 26" key="1">
    <citation type="journal article" date="2016" name="Mol. Biol. Evol.">
        <title>Comparative Genomics of Early-Diverging Mushroom-Forming Fungi Provides Insights into the Origins of Lignocellulose Decay Capabilities.</title>
        <authorList>
            <person name="Nagy L.G."/>
            <person name="Riley R."/>
            <person name="Tritt A."/>
            <person name="Adam C."/>
            <person name="Daum C."/>
            <person name="Floudas D."/>
            <person name="Sun H."/>
            <person name="Yadav J.S."/>
            <person name="Pangilinan J."/>
            <person name="Larsson K.H."/>
            <person name="Matsuura K."/>
            <person name="Barry K."/>
            <person name="Labutti K."/>
            <person name="Kuo R."/>
            <person name="Ohm R.A."/>
            <person name="Bhattacharya S.S."/>
            <person name="Shirouzu T."/>
            <person name="Yoshinaga Y."/>
            <person name="Martin F.M."/>
            <person name="Grigoriev I.V."/>
            <person name="Hibbett D.S."/>
        </authorList>
    </citation>
    <scope>NUCLEOTIDE SEQUENCE [LARGE SCALE GENOMIC DNA]</scope>
    <source>
        <strain evidence="25 26">HHB12029</strain>
    </source>
</reference>
<organism evidence="25 26">
    <name type="scientific">Exidia glandulosa HHB12029</name>
    <dbReference type="NCBI Taxonomy" id="1314781"/>
    <lineage>
        <taxon>Eukaryota</taxon>
        <taxon>Fungi</taxon>
        <taxon>Dikarya</taxon>
        <taxon>Basidiomycota</taxon>
        <taxon>Agaricomycotina</taxon>
        <taxon>Agaricomycetes</taxon>
        <taxon>Auriculariales</taxon>
        <taxon>Exidiaceae</taxon>
        <taxon>Exidia</taxon>
    </lineage>
</organism>
<dbReference type="InterPro" id="IPR050410">
    <property type="entry name" value="CCR4/nocturin_mRNA_transcr"/>
</dbReference>
<evidence type="ECO:0000256" key="11">
    <source>
        <dbReference type="ARBA" id="ARBA00022737"/>
    </source>
</evidence>
<keyword evidence="7" id="KW-0963">Cytoplasm</keyword>
<dbReference type="InterPro" id="IPR005135">
    <property type="entry name" value="Endo/exonuclease/phosphatase"/>
</dbReference>
<gene>
    <name evidence="25" type="ORF">EXIGLDRAFT_604572</name>
</gene>
<dbReference type="PROSITE" id="PS51450">
    <property type="entry name" value="LRR"/>
    <property type="match status" value="1"/>
</dbReference>
<evidence type="ECO:0000256" key="19">
    <source>
        <dbReference type="ARBA" id="ARBA00023475"/>
    </source>
</evidence>
<feature type="compositionally biased region" description="Polar residues" evidence="23">
    <location>
        <begin position="632"/>
        <end position="641"/>
    </location>
</feature>
<evidence type="ECO:0000256" key="20">
    <source>
        <dbReference type="ARBA" id="ARBA00030493"/>
    </source>
</evidence>
<keyword evidence="26" id="KW-1185">Reference proteome</keyword>
<evidence type="ECO:0000256" key="2">
    <source>
        <dbReference type="ARBA" id="ARBA00001946"/>
    </source>
</evidence>
<evidence type="ECO:0000256" key="9">
    <source>
        <dbReference type="ARBA" id="ARBA00022722"/>
    </source>
</evidence>
<proteinExistence type="inferred from homology"/>
<dbReference type="OrthoDB" id="428734at2759"/>
<keyword evidence="13" id="KW-0269">Exonuclease</keyword>
<dbReference type="SUPFAM" id="SSF52058">
    <property type="entry name" value="L domain-like"/>
    <property type="match status" value="1"/>
</dbReference>
<dbReference type="SMART" id="SM00369">
    <property type="entry name" value="LRR_TYP"/>
    <property type="match status" value="3"/>
</dbReference>
<evidence type="ECO:0000256" key="21">
    <source>
        <dbReference type="ARBA" id="ARBA00031469"/>
    </source>
</evidence>
<comment type="cofactor">
    <cofactor evidence="2">
        <name>Mg(2+)</name>
        <dbReference type="ChEBI" id="CHEBI:18420"/>
    </cofactor>
</comment>
<accession>A0A166BDU5</accession>
<dbReference type="InterPro" id="IPR003591">
    <property type="entry name" value="Leu-rich_rpt_typical-subtyp"/>
</dbReference>
<evidence type="ECO:0000256" key="18">
    <source>
        <dbReference type="ARBA" id="ARBA00023242"/>
    </source>
</evidence>
<evidence type="ECO:0000256" key="16">
    <source>
        <dbReference type="ARBA" id="ARBA00023015"/>
    </source>
</evidence>
<evidence type="ECO:0000256" key="12">
    <source>
        <dbReference type="ARBA" id="ARBA00022801"/>
    </source>
</evidence>
<dbReference type="EC" id="3.1.13.4" evidence="6"/>
<evidence type="ECO:0000256" key="6">
    <source>
        <dbReference type="ARBA" id="ARBA00012161"/>
    </source>
</evidence>
<evidence type="ECO:0000256" key="23">
    <source>
        <dbReference type="SAM" id="MobiDB-lite"/>
    </source>
</evidence>
<dbReference type="PANTHER" id="PTHR12121">
    <property type="entry name" value="CARBON CATABOLITE REPRESSOR PROTEIN 4"/>
    <property type="match status" value="1"/>
</dbReference>
<dbReference type="InterPro" id="IPR036691">
    <property type="entry name" value="Endo/exonu/phosph_ase_sf"/>
</dbReference>
<evidence type="ECO:0000256" key="15">
    <source>
        <dbReference type="ARBA" id="ARBA00022884"/>
    </source>
</evidence>
<dbReference type="CDD" id="cd09097">
    <property type="entry name" value="Deadenylase_CCR4"/>
    <property type="match status" value="1"/>
</dbReference>
<dbReference type="GO" id="GO:0005737">
    <property type="term" value="C:cytoplasm"/>
    <property type="evidence" value="ECO:0007669"/>
    <property type="project" value="UniProtKB-SubCell"/>
</dbReference>
<evidence type="ECO:0000256" key="3">
    <source>
        <dbReference type="ARBA" id="ARBA00004123"/>
    </source>
</evidence>
<evidence type="ECO:0000256" key="13">
    <source>
        <dbReference type="ARBA" id="ARBA00022839"/>
    </source>
</evidence>
<dbReference type="GO" id="GO:0005634">
    <property type="term" value="C:nucleus"/>
    <property type="evidence" value="ECO:0007669"/>
    <property type="project" value="UniProtKB-SubCell"/>
</dbReference>
<evidence type="ECO:0000313" key="26">
    <source>
        <dbReference type="Proteomes" id="UP000077266"/>
    </source>
</evidence>
<comment type="subcellular location">
    <subcellularLocation>
        <location evidence="4">Cytoplasm</location>
    </subcellularLocation>
    <subcellularLocation>
        <location evidence="3">Nucleus</location>
    </subcellularLocation>
</comment>
<dbReference type="AlphaFoldDB" id="A0A166BDU5"/>
<comment type="catalytic activity">
    <reaction evidence="1">
        <text>Exonucleolytic cleavage of poly(A) to 5'-AMP.</text>
        <dbReference type="EC" id="3.1.13.4"/>
    </reaction>
</comment>
<keyword evidence="14" id="KW-0460">Magnesium</keyword>
<keyword evidence="18" id="KW-0539">Nucleus</keyword>
<dbReference type="GO" id="GO:0004535">
    <property type="term" value="F:poly(A)-specific ribonuclease activity"/>
    <property type="evidence" value="ECO:0007669"/>
    <property type="project" value="UniProtKB-EC"/>
</dbReference>
<protein>
    <recommendedName>
        <fullName evidence="19">CCR4-Not complex 3'-5'-exoribonuclease subunit Ccr4</fullName>
        <ecNumber evidence="6">3.1.13.4</ecNumber>
    </recommendedName>
    <alternativeName>
        <fullName evidence="20">Carbon catabolite repressor protein 4</fullName>
    </alternativeName>
    <alternativeName>
        <fullName evidence="21">Cytoplasmic deadenylase</fullName>
    </alternativeName>
    <alternativeName>
        <fullName evidence="22">Glucose-repressible alcohol dehydrogenase transcriptional effector</fullName>
    </alternativeName>
</protein>
<evidence type="ECO:0000256" key="7">
    <source>
        <dbReference type="ARBA" id="ARBA00022490"/>
    </source>
</evidence>